<dbReference type="InterPro" id="IPR051906">
    <property type="entry name" value="TolC-like"/>
</dbReference>
<keyword evidence="3" id="KW-0813">Transport</keyword>
<evidence type="ECO:0000256" key="4">
    <source>
        <dbReference type="ARBA" id="ARBA00022452"/>
    </source>
</evidence>
<keyword evidence="6" id="KW-0472">Membrane</keyword>
<dbReference type="PANTHER" id="PTHR30026:SF20">
    <property type="entry name" value="OUTER MEMBRANE PROTEIN TOLC"/>
    <property type="match status" value="1"/>
</dbReference>
<evidence type="ECO:0000256" key="1">
    <source>
        <dbReference type="ARBA" id="ARBA00004442"/>
    </source>
</evidence>
<evidence type="ECO:0000256" key="5">
    <source>
        <dbReference type="ARBA" id="ARBA00022692"/>
    </source>
</evidence>
<dbReference type="PANTHER" id="PTHR30026">
    <property type="entry name" value="OUTER MEMBRANE PROTEIN TOLC"/>
    <property type="match status" value="1"/>
</dbReference>
<reference evidence="8 9" key="1">
    <citation type="journal article" date="2009" name="Appl. Environ. Microbiol.">
        <title>Community genomic and proteomic analyses of chemoautotrophic iron-oxidizing "Leptospirillum rubarum" (Group II) and "Leptospirillum ferrodiazotrophum" (Group III) bacteria in acid mine drainage biofilms.</title>
        <authorList>
            <person name="Goltsman D.S."/>
            <person name="Denef V.J."/>
            <person name="Singer S.W."/>
            <person name="VerBerkmoes N.C."/>
            <person name="Lefsrud M."/>
            <person name="Mueller R.S."/>
            <person name="Dick G.J."/>
            <person name="Sun C.L."/>
            <person name="Wheeler K.E."/>
            <person name="Zemla A."/>
            <person name="Baker B.J."/>
            <person name="Hauser L."/>
            <person name="Land M."/>
            <person name="Shah M.B."/>
            <person name="Thelen M.P."/>
            <person name="Hettich R.L."/>
            <person name="Banfield J.F."/>
        </authorList>
    </citation>
    <scope>NUCLEOTIDE SEQUENCE [LARGE SCALE GENOMIC DNA]</scope>
</reference>
<accession>C6HZJ6</accession>
<proteinExistence type="inferred from homology"/>
<keyword evidence="5" id="KW-0812">Transmembrane</keyword>
<comment type="similarity">
    <text evidence="2">Belongs to the outer membrane factor (OMF) (TC 1.B.17) family.</text>
</comment>
<evidence type="ECO:0000256" key="7">
    <source>
        <dbReference type="ARBA" id="ARBA00023237"/>
    </source>
</evidence>
<dbReference type="GO" id="GO:1990281">
    <property type="term" value="C:efflux pump complex"/>
    <property type="evidence" value="ECO:0007669"/>
    <property type="project" value="TreeGrafter"/>
</dbReference>
<keyword evidence="4" id="KW-1134">Transmembrane beta strand</keyword>
<sequence length="336" mass="38297">MSETLFSFGRRRSQVSQNRHLYKAARSQHRRTLQDTVLNVEKAFFLVLKDQNLVEVDDLTIDDYRLQEEVARIRYKDGVATSYDVLNARVNLSNARLARVTDKNQERIDRLNLDRAMGVVAHGSYRVVAPSPISSLDLNPDRAVSRALSLRPDLQTLTEQALAQKQVVKFNQAQFFPTVQTVGAYSLDSEFFPLVYNWSVGTTLTVPIFNGFQFVHQTQQARAQMRQMLFQREDLRQQTIVEVRSDILNIRTYRQKVAADTEIVDQARQNLYLAENQFRVGTGTSVAVTQAERDLASARANLVRDRADLSIAVAQLRHDQGVNLDPVTHQIPKDLP</sequence>
<dbReference type="InterPro" id="IPR003423">
    <property type="entry name" value="OMP_efflux"/>
</dbReference>
<evidence type="ECO:0000313" key="9">
    <source>
        <dbReference type="Proteomes" id="UP000009374"/>
    </source>
</evidence>
<dbReference type="SUPFAM" id="SSF56954">
    <property type="entry name" value="Outer membrane efflux proteins (OEP)"/>
    <property type="match status" value="1"/>
</dbReference>
<dbReference type="AlphaFoldDB" id="C6HZJ6"/>
<gene>
    <name evidence="8" type="ORF">UBAL3_95320055</name>
</gene>
<keyword evidence="9" id="KW-1185">Reference proteome</keyword>
<keyword evidence="7" id="KW-0998">Cell outer membrane</keyword>
<evidence type="ECO:0000256" key="6">
    <source>
        <dbReference type="ARBA" id="ARBA00023136"/>
    </source>
</evidence>
<comment type="subcellular location">
    <subcellularLocation>
        <location evidence="1">Cell outer membrane</location>
    </subcellularLocation>
</comment>
<evidence type="ECO:0000313" key="8">
    <source>
        <dbReference type="EMBL" id="EES52018.1"/>
    </source>
</evidence>
<evidence type="ECO:0000256" key="2">
    <source>
        <dbReference type="ARBA" id="ARBA00007613"/>
    </source>
</evidence>
<dbReference type="GO" id="GO:0015288">
    <property type="term" value="F:porin activity"/>
    <property type="evidence" value="ECO:0007669"/>
    <property type="project" value="TreeGrafter"/>
</dbReference>
<dbReference type="EMBL" id="GG693882">
    <property type="protein sequence ID" value="EES52018.1"/>
    <property type="molecule type" value="Genomic_DNA"/>
</dbReference>
<dbReference type="Pfam" id="PF02321">
    <property type="entry name" value="OEP"/>
    <property type="match status" value="2"/>
</dbReference>
<evidence type="ECO:0000256" key="3">
    <source>
        <dbReference type="ARBA" id="ARBA00022448"/>
    </source>
</evidence>
<dbReference type="Gene3D" id="1.20.1600.10">
    <property type="entry name" value="Outer membrane efflux proteins (OEP)"/>
    <property type="match status" value="1"/>
</dbReference>
<dbReference type="GO" id="GO:0009279">
    <property type="term" value="C:cell outer membrane"/>
    <property type="evidence" value="ECO:0007669"/>
    <property type="project" value="UniProtKB-SubCell"/>
</dbReference>
<dbReference type="GO" id="GO:0015562">
    <property type="term" value="F:efflux transmembrane transporter activity"/>
    <property type="evidence" value="ECO:0007669"/>
    <property type="project" value="InterPro"/>
</dbReference>
<dbReference type="Proteomes" id="UP000009374">
    <property type="component" value="Unassembled WGS sequence"/>
</dbReference>
<name>C6HZJ6_9BACT</name>
<organism evidence="8 9">
    <name type="scientific">Leptospirillum ferrodiazotrophum</name>
    <dbReference type="NCBI Taxonomy" id="412449"/>
    <lineage>
        <taxon>Bacteria</taxon>
        <taxon>Pseudomonadati</taxon>
        <taxon>Nitrospirota</taxon>
        <taxon>Nitrospiria</taxon>
        <taxon>Nitrospirales</taxon>
        <taxon>Nitrospiraceae</taxon>
        <taxon>Leptospirillum</taxon>
    </lineage>
</organism>
<protein>
    <submittedName>
        <fullName evidence="8">Outer membrane efflux protein</fullName>
    </submittedName>
</protein>